<sequence>MHITDLEELERMKKGMNLREGEKDETEASSSLVRSAGLEPTGAEATLLKLRRTFLRQSFVTGTNNSIPFKCPQFNSLQ</sequence>
<proteinExistence type="predicted"/>
<dbReference type="Proteomes" id="UP001054837">
    <property type="component" value="Unassembled WGS sequence"/>
</dbReference>
<keyword evidence="3" id="KW-1185">Reference proteome</keyword>
<name>A0AAV4V9D1_9ARAC</name>
<accession>A0AAV4V9D1</accession>
<dbReference type="AlphaFoldDB" id="A0AAV4V9D1"/>
<gene>
    <name evidence="2" type="ORF">CDAR_319471</name>
</gene>
<evidence type="ECO:0000256" key="1">
    <source>
        <dbReference type="SAM" id="MobiDB-lite"/>
    </source>
</evidence>
<comment type="caution">
    <text evidence="2">The sequence shown here is derived from an EMBL/GenBank/DDBJ whole genome shotgun (WGS) entry which is preliminary data.</text>
</comment>
<feature type="compositionally biased region" description="Basic and acidic residues" evidence="1">
    <location>
        <begin position="9"/>
        <end position="22"/>
    </location>
</feature>
<evidence type="ECO:0000313" key="3">
    <source>
        <dbReference type="Proteomes" id="UP001054837"/>
    </source>
</evidence>
<organism evidence="2 3">
    <name type="scientific">Caerostris darwini</name>
    <dbReference type="NCBI Taxonomy" id="1538125"/>
    <lineage>
        <taxon>Eukaryota</taxon>
        <taxon>Metazoa</taxon>
        <taxon>Ecdysozoa</taxon>
        <taxon>Arthropoda</taxon>
        <taxon>Chelicerata</taxon>
        <taxon>Arachnida</taxon>
        <taxon>Araneae</taxon>
        <taxon>Araneomorphae</taxon>
        <taxon>Entelegynae</taxon>
        <taxon>Araneoidea</taxon>
        <taxon>Araneidae</taxon>
        <taxon>Caerostris</taxon>
    </lineage>
</organism>
<dbReference type="EMBL" id="BPLQ01012633">
    <property type="protein sequence ID" value="GIY66628.1"/>
    <property type="molecule type" value="Genomic_DNA"/>
</dbReference>
<reference evidence="2 3" key="1">
    <citation type="submission" date="2021-06" db="EMBL/GenBank/DDBJ databases">
        <title>Caerostris darwini draft genome.</title>
        <authorList>
            <person name="Kono N."/>
            <person name="Arakawa K."/>
        </authorList>
    </citation>
    <scope>NUCLEOTIDE SEQUENCE [LARGE SCALE GENOMIC DNA]</scope>
</reference>
<feature type="region of interest" description="Disordered" evidence="1">
    <location>
        <begin position="1"/>
        <end position="37"/>
    </location>
</feature>
<evidence type="ECO:0000313" key="2">
    <source>
        <dbReference type="EMBL" id="GIY66628.1"/>
    </source>
</evidence>
<protein>
    <submittedName>
        <fullName evidence="2">Uncharacterized protein</fullName>
    </submittedName>
</protein>